<organism evidence="1 2">
    <name type="scientific">Sphingomonas aquatilis</name>
    <dbReference type="NCBI Taxonomy" id="93063"/>
    <lineage>
        <taxon>Bacteria</taxon>
        <taxon>Pseudomonadati</taxon>
        <taxon>Pseudomonadota</taxon>
        <taxon>Alphaproteobacteria</taxon>
        <taxon>Sphingomonadales</taxon>
        <taxon>Sphingomonadaceae</taxon>
        <taxon>Sphingomonas</taxon>
    </lineage>
</organism>
<sequence>MSAMLASNLWRRALGGVIIGLTVVAIDRVMGFGS</sequence>
<dbReference type="EMBL" id="JACIDB010000005">
    <property type="protein sequence ID" value="MBB3876371.1"/>
    <property type="molecule type" value="Genomic_DNA"/>
</dbReference>
<comment type="caution">
    <text evidence="1">The sequence shown here is derived from an EMBL/GenBank/DDBJ whole genome shotgun (WGS) entry which is preliminary data.</text>
</comment>
<proteinExistence type="predicted"/>
<evidence type="ECO:0000313" key="2">
    <source>
        <dbReference type="Proteomes" id="UP000528945"/>
    </source>
</evidence>
<gene>
    <name evidence="1" type="ORF">GGR47_002621</name>
</gene>
<evidence type="ECO:0000313" key="1">
    <source>
        <dbReference type="EMBL" id="MBB3876371.1"/>
    </source>
</evidence>
<dbReference type="AlphaFoldDB" id="A0AAW3TV36"/>
<protein>
    <submittedName>
        <fullName evidence="1">Uncharacterized protein</fullName>
    </submittedName>
</protein>
<keyword evidence="2" id="KW-1185">Reference proteome</keyword>
<name>A0AAW3TV36_9SPHN</name>
<dbReference type="Proteomes" id="UP000528945">
    <property type="component" value="Unassembled WGS sequence"/>
</dbReference>
<reference evidence="1 2" key="1">
    <citation type="submission" date="2020-08" db="EMBL/GenBank/DDBJ databases">
        <title>Genomic Encyclopedia of Type Strains, Phase IV (KMG-IV): sequencing the most valuable type-strain genomes for metagenomic binning, comparative biology and taxonomic classification.</title>
        <authorList>
            <person name="Goeker M."/>
        </authorList>
    </citation>
    <scope>NUCLEOTIDE SEQUENCE [LARGE SCALE GENOMIC DNA]</scope>
    <source>
        <strain evidence="1 2">DSM 15581</strain>
    </source>
</reference>
<accession>A0AAW3TV36</accession>